<dbReference type="PANTHER" id="PTHR37461">
    <property type="entry name" value="ANTI-SIGMA-K FACTOR RSKA"/>
    <property type="match status" value="1"/>
</dbReference>
<organism evidence="14 15">
    <name type="scientific">Clavibacter capsici</name>
    <dbReference type="NCBI Taxonomy" id="1874630"/>
    <lineage>
        <taxon>Bacteria</taxon>
        <taxon>Bacillati</taxon>
        <taxon>Actinomycetota</taxon>
        <taxon>Actinomycetes</taxon>
        <taxon>Micrococcales</taxon>
        <taxon>Microbacteriaceae</taxon>
        <taxon>Clavibacter</taxon>
    </lineage>
</organism>
<dbReference type="InterPro" id="IPR018764">
    <property type="entry name" value="RskA_C"/>
</dbReference>
<dbReference type="AlphaFoldDB" id="A0AAE7CCH2"/>
<proteinExistence type="predicted"/>
<accession>A0AAE7CCH2</accession>
<evidence type="ECO:0000256" key="11">
    <source>
        <dbReference type="SAM" id="MobiDB-lite"/>
    </source>
</evidence>
<dbReference type="Proteomes" id="UP000503164">
    <property type="component" value="Chromosome"/>
</dbReference>
<dbReference type="InterPro" id="IPR051474">
    <property type="entry name" value="Anti-sigma-K/W_factor"/>
</dbReference>
<evidence type="ECO:0000256" key="8">
    <source>
        <dbReference type="ARBA" id="ARBA00023163"/>
    </source>
</evidence>
<evidence type="ECO:0000256" key="9">
    <source>
        <dbReference type="ARBA" id="ARBA00029829"/>
    </source>
</evidence>
<feature type="region of interest" description="Disordered" evidence="11">
    <location>
        <begin position="102"/>
        <end position="134"/>
    </location>
</feature>
<evidence type="ECO:0000313" key="15">
    <source>
        <dbReference type="Proteomes" id="UP000503164"/>
    </source>
</evidence>
<name>A0AAE7CCH2_9MICO</name>
<keyword evidence="7 12" id="KW-0472">Membrane</keyword>
<dbReference type="Pfam" id="PF10099">
    <property type="entry name" value="RskA_C"/>
    <property type="match status" value="1"/>
</dbReference>
<evidence type="ECO:0000256" key="1">
    <source>
        <dbReference type="ARBA" id="ARBA00004167"/>
    </source>
</evidence>
<dbReference type="InterPro" id="IPR041916">
    <property type="entry name" value="Anti_sigma_zinc_sf"/>
</dbReference>
<evidence type="ECO:0000256" key="6">
    <source>
        <dbReference type="ARBA" id="ARBA00023015"/>
    </source>
</evidence>
<feature type="transmembrane region" description="Helical" evidence="12">
    <location>
        <begin position="148"/>
        <end position="169"/>
    </location>
</feature>
<dbReference type="RefSeq" id="WP_053775187.1">
    <property type="nucleotide sequence ID" value="NZ_CP012573.1"/>
</dbReference>
<dbReference type="GO" id="GO:0006417">
    <property type="term" value="P:regulation of translation"/>
    <property type="evidence" value="ECO:0007669"/>
    <property type="project" value="TreeGrafter"/>
</dbReference>
<protein>
    <recommendedName>
        <fullName evidence="10">Regulator of SigK</fullName>
    </recommendedName>
    <alternativeName>
        <fullName evidence="9">Sigma-K anti-sigma factor RskA</fullName>
    </alternativeName>
</protein>
<feature type="compositionally biased region" description="Low complexity" evidence="11">
    <location>
        <begin position="102"/>
        <end position="127"/>
    </location>
</feature>
<evidence type="ECO:0000256" key="3">
    <source>
        <dbReference type="ARBA" id="ARBA00022475"/>
    </source>
</evidence>
<reference evidence="14 15" key="1">
    <citation type="journal article" date="2020" name="Mol. Plant Pathol.">
        <title>Plasmid composition and the chpG gene determine the virulence level of Clavibacter capsici natural isolates in pepper.</title>
        <authorList>
            <person name="Hwang I.S."/>
            <person name="Lee H.M."/>
            <person name="Oh E.J."/>
            <person name="Lee S."/>
            <person name="Heu S."/>
            <person name="Oh C.S."/>
        </authorList>
    </citation>
    <scope>NUCLEOTIDE SEQUENCE [LARGE SCALE GENOMIC DNA]</scope>
    <source>
        <strain evidence="14 15">1101</strain>
    </source>
</reference>
<evidence type="ECO:0000256" key="10">
    <source>
        <dbReference type="ARBA" id="ARBA00030803"/>
    </source>
</evidence>
<comment type="subcellular location">
    <subcellularLocation>
        <location evidence="2">Cell membrane</location>
    </subcellularLocation>
    <subcellularLocation>
        <location evidence="1">Membrane</location>
        <topology evidence="1">Single-pass membrane protein</topology>
    </subcellularLocation>
</comment>
<evidence type="ECO:0000256" key="12">
    <source>
        <dbReference type="SAM" id="Phobius"/>
    </source>
</evidence>
<feature type="domain" description="Anti-sigma K factor RskA C-terminal" evidence="13">
    <location>
        <begin position="151"/>
        <end position="289"/>
    </location>
</feature>
<evidence type="ECO:0000256" key="5">
    <source>
        <dbReference type="ARBA" id="ARBA00022989"/>
    </source>
</evidence>
<evidence type="ECO:0000256" key="4">
    <source>
        <dbReference type="ARBA" id="ARBA00022692"/>
    </source>
</evidence>
<keyword evidence="6" id="KW-0805">Transcription regulation</keyword>
<evidence type="ECO:0000313" key="14">
    <source>
        <dbReference type="EMBL" id="QIS45763.1"/>
    </source>
</evidence>
<dbReference type="GO" id="GO:0016989">
    <property type="term" value="F:sigma factor antagonist activity"/>
    <property type="evidence" value="ECO:0007669"/>
    <property type="project" value="TreeGrafter"/>
</dbReference>
<gene>
    <name evidence="14" type="ORF">GW570_12080</name>
</gene>
<sequence length="295" mass="29833">MTTDDDLRTLTAAYALGAVDAHEAAEFEALLERDPVLRAEVEELRATAADLAWTTEPVDPSPRLKADLMSLLDATPQLPPLAVPDAAPADDRRPAPVTELRPAVAAGDASAPSAPSASAPSAPSASAPRERLGSASARASERWFRRPGALIGVAAAAVVLVVGGVVVGANVGGPGSSQGPVASAYEQVTTASDVVIDKRDVVGGGTATVYFSASEARTAVVLNDASPLPDGRVLQMWYVGKSGPVSAGVMPSEGGAGHAVLEGRYTPGDTVAITVEPEGGSEQPTTEPIVAVTST</sequence>
<keyword evidence="4 12" id="KW-0812">Transmembrane</keyword>
<evidence type="ECO:0000256" key="2">
    <source>
        <dbReference type="ARBA" id="ARBA00004236"/>
    </source>
</evidence>
<dbReference type="KEGG" id="ccap:AES38_12100"/>
<dbReference type="Gene3D" id="1.10.10.1320">
    <property type="entry name" value="Anti-sigma factor, zinc-finger domain"/>
    <property type="match status" value="1"/>
</dbReference>
<keyword evidence="15" id="KW-1185">Reference proteome</keyword>
<keyword evidence="3" id="KW-1003">Cell membrane</keyword>
<evidence type="ECO:0000256" key="7">
    <source>
        <dbReference type="ARBA" id="ARBA00023136"/>
    </source>
</evidence>
<evidence type="ECO:0000259" key="13">
    <source>
        <dbReference type="Pfam" id="PF10099"/>
    </source>
</evidence>
<dbReference type="PANTHER" id="PTHR37461:SF1">
    <property type="entry name" value="ANTI-SIGMA-K FACTOR RSKA"/>
    <property type="match status" value="1"/>
</dbReference>
<dbReference type="GO" id="GO:0005886">
    <property type="term" value="C:plasma membrane"/>
    <property type="evidence" value="ECO:0007669"/>
    <property type="project" value="UniProtKB-SubCell"/>
</dbReference>
<dbReference type="EMBL" id="CP048049">
    <property type="protein sequence ID" value="QIS45763.1"/>
    <property type="molecule type" value="Genomic_DNA"/>
</dbReference>
<keyword evidence="8" id="KW-0804">Transcription</keyword>
<keyword evidence="5 12" id="KW-1133">Transmembrane helix</keyword>